<name>A0AC34GY55_9BILA</name>
<evidence type="ECO:0000313" key="2">
    <source>
        <dbReference type="WBParaSite" id="ES5_v2.g9835.t1"/>
    </source>
</evidence>
<evidence type="ECO:0000313" key="1">
    <source>
        <dbReference type="Proteomes" id="UP000887579"/>
    </source>
</evidence>
<proteinExistence type="predicted"/>
<sequence>MDFLSVDDATKINMLKKKFVEEGHYQEFMQLIEQKLTDSIQTDVYNMCLKETEKRFNKDDKEGVMEAVIAALEPQVRTMVPQELKLALIASMKEKMIKIVNSMTSEGLRKS</sequence>
<accession>A0AC34GY55</accession>
<organism evidence="1 2">
    <name type="scientific">Panagrolaimus sp. ES5</name>
    <dbReference type="NCBI Taxonomy" id="591445"/>
    <lineage>
        <taxon>Eukaryota</taxon>
        <taxon>Metazoa</taxon>
        <taxon>Ecdysozoa</taxon>
        <taxon>Nematoda</taxon>
        <taxon>Chromadorea</taxon>
        <taxon>Rhabditida</taxon>
        <taxon>Tylenchina</taxon>
        <taxon>Panagrolaimomorpha</taxon>
        <taxon>Panagrolaimoidea</taxon>
        <taxon>Panagrolaimidae</taxon>
        <taxon>Panagrolaimus</taxon>
    </lineage>
</organism>
<protein>
    <submittedName>
        <fullName evidence="2">Uncharacterized protein</fullName>
    </submittedName>
</protein>
<reference evidence="2" key="1">
    <citation type="submission" date="2022-11" db="UniProtKB">
        <authorList>
            <consortium name="WormBaseParasite"/>
        </authorList>
    </citation>
    <scope>IDENTIFICATION</scope>
</reference>
<dbReference type="WBParaSite" id="ES5_v2.g9835.t1">
    <property type="protein sequence ID" value="ES5_v2.g9835.t1"/>
    <property type="gene ID" value="ES5_v2.g9835"/>
</dbReference>
<dbReference type="Proteomes" id="UP000887579">
    <property type="component" value="Unplaced"/>
</dbReference>